<organism evidence="1 2">
    <name type="scientific">Neisseria dentiae</name>
    <dbReference type="NCBI Taxonomy" id="194197"/>
    <lineage>
        <taxon>Bacteria</taxon>
        <taxon>Pseudomonadati</taxon>
        <taxon>Pseudomonadota</taxon>
        <taxon>Betaproteobacteria</taxon>
        <taxon>Neisseriales</taxon>
        <taxon>Neisseriaceae</taxon>
        <taxon>Neisseria</taxon>
    </lineage>
</organism>
<sequence>MAIRNDIYTLYKGKECRIGRVDGHYEIVSYEAESLDMGFTEYKPEKNLNPRIFFKIVSPEEVGEVYDIGTFAIYRGYEFWIELEWPDEYVLLGNNNLVLMNKLQFKRVDKFEYKKIVKKEDVDLVYEKKELITDFFD</sequence>
<keyword evidence="2" id="KW-1185">Reference proteome</keyword>
<gene>
    <name evidence="1" type="ORF">BWD09_12750</name>
</gene>
<name>A0A1X3D1S0_9NEIS</name>
<evidence type="ECO:0000313" key="2">
    <source>
        <dbReference type="Proteomes" id="UP000193118"/>
    </source>
</evidence>
<dbReference type="STRING" id="194197.BWD09_12750"/>
<proteinExistence type="predicted"/>
<dbReference type="AlphaFoldDB" id="A0A1X3D1S0"/>
<dbReference type="RefSeq" id="WP_169710498.1">
    <property type="nucleotide sequence ID" value="NZ_CAUJPZ010000096.1"/>
</dbReference>
<evidence type="ECO:0000313" key="1">
    <source>
        <dbReference type="EMBL" id="OSI13716.1"/>
    </source>
</evidence>
<accession>A0A1X3D1S0</accession>
<comment type="caution">
    <text evidence="1">The sequence shown here is derived from an EMBL/GenBank/DDBJ whole genome shotgun (WGS) entry which is preliminary data.</text>
</comment>
<protein>
    <submittedName>
        <fullName evidence="1">Uncharacterized protein</fullName>
    </submittedName>
</protein>
<reference evidence="2" key="1">
    <citation type="submission" date="2017-01" db="EMBL/GenBank/DDBJ databases">
        <authorList>
            <person name="Wolfgang W.J."/>
            <person name="Cole J."/>
            <person name="Wroblewski D."/>
            <person name="Mcginnis J."/>
            <person name="Musser K.A."/>
        </authorList>
    </citation>
    <scope>NUCLEOTIDE SEQUENCE [LARGE SCALE GENOMIC DNA]</scope>
    <source>
        <strain evidence="2">DSM 19151</strain>
    </source>
</reference>
<dbReference type="GeneID" id="94581693"/>
<dbReference type="EMBL" id="MTBO01000062">
    <property type="protein sequence ID" value="OSI13716.1"/>
    <property type="molecule type" value="Genomic_DNA"/>
</dbReference>
<dbReference type="Proteomes" id="UP000193118">
    <property type="component" value="Unassembled WGS sequence"/>
</dbReference>